<dbReference type="GeneID" id="81436584"/>
<dbReference type="AlphaFoldDB" id="A0A9W9ST87"/>
<dbReference type="EMBL" id="JAPZBS010000002">
    <property type="protein sequence ID" value="KAJ5382048.1"/>
    <property type="molecule type" value="Genomic_DNA"/>
</dbReference>
<dbReference type="RefSeq" id="XP_056559619.1">
    <property type="nucleotide sequence ID" value="XM_056697407.1"/>
</dbReference>
<keyword evidence="2" id="KW-1185">Reference proteome</keyword>
<organism evidence="1 2">
    <name type="scientific">Penicillium cataractarum</name>
    <dbReference type="NCBI Taxonomy" id="2100454"/>
    <lineage>
        <taxon>Eukaryota</taxon>
        <taxon>Fungi</taxon>
        <taxon>Dikarya</taxon>
        <taxon>Ascomycota</taxon>
        <taxon>Pezizomycotina</taxon>
        <taxon>Eurotiomycetes</taxon>
        <taxon>Eurotiomycetidae</taxon>
        <taxon>Eurotiales</taxon>
        <taxon>Aspergillaceae</taxon>
        <taxon>Penicillium</taxon>
    </lineage>
</organism>
<proteinExistence type="predicted"/>
<accession>A0A9W9ST87</accession>
<comment type="caution">
    <text evidence="1">The sequence shown here is derived from an EMBL/GenBank/DDBJ whole genome shotgun (WGS) entry which is preliminary data.</text>
</comment>
<protein>
    <submittedName>
        <fullName evidence="1">Uncharacterized protein</fullName>
    </submittedName>
</protein>
<reference evidence="1" key="1">
    <citation type="submission" date="2022-11" db="EMBL/GenBank/DDBJ databases">
        <authorList>
            <person name="Petersen C."/>
        </authorList>
    </citation>
    <scope>NUCLEOTIDE SEQUENCE</scope>
    <source>
        <strain evidence="1">IBT 29864</strain>
    </source>
</reference>
<gene>
    <name evidence="1" type="ORF">N7496_004476</name>
</gene>
<dbReference type="Proteomes" id="UP001147782">
    <property type="component" value="Unassembled WGS sequence"/>
</dbReference>
<reference evidence="1" key="2">
    <citation type="journal article" date="2023" name="IMA Fungus">
        <title>Comparative genomic study of the Penicillium genus elucidates a diverse pangenome and 15 lateral gene transfer events.</title>
        <authorList>
            <person name="Petersen C."/>
            <person name="Sorensen T."/>
            <person name="Nielsen M.R."/>
            <person name="Sondergaard T.E."/>
            <person name="Sorensen J.L."/>
            <person name="Fitzpatrick D.A."/>
            <person name="Frisvad J.C."/>
            <person name="Nielsen K.L."/>
        </authorList>
    </citation>
    <scope>NUCLEOTIDE SEQUENCE</scope>
    <source>
        <strain evidence="1">IBT 29864</strain>
    </source>
</reference>
<name>A0A9W9ST87_9EURO</name>
<evidence type="ECO:0000313" key="2">
    <source>
        <dbReference type="Proteomes" id="UP001147782"/>
    </source>
</evidence>
<sequence>MLNSVFSVLLQILHVDRILHPVDHPILHHSLLHVFLRGPYQVPFRIPCHPRGNFGEEGAPNPRPLPRAWVSRGGDVEMTCKGP</sequence>
<dbReference type="OrthoDB" id="10594627at2759"/>
<evidence type="ECO:0000313" key="1">
    <source>
        <dbReference type="EMBL" id="KAJ5382048.1"/>
    </source>
</evidence>